<evidence type="ECO:0000313" key="1">
    <source>
        <dbReference type="EMBL" id="ARF09361.1"/>
    </source>
</evidence>
<accession>A0A1V0SCE6</accession>
<protein>
    <submittedName>
        <fullName evidence="1">Uncharacterized protein</fullName>
    </submittedName>
</protein>
<proteinExistence type="predicted"/>
<reference evidence="1" key="1">
    <citation type="journal article" date="2017" name="Science">
        <title>Giant viruses with an expanded complement of translation system components.</title>
        <authorList>
            <person name="Schulz F."/>
            <person name="Yutin N."/>
            <person name="Ivanova N.N."/>
            <person name="Ortega D.R."/>
            <person name="Lee T.K."/>
            <person name="Vierheilig J."/>
            <person name="Daims H."/>
            <person name="Horn M."/>
            <person name="Wagner M."/>
            <person name="Jensen G.J."/>
            <person name="Kyrpides N.C."/>
            <person name="Koonin E.V."/>
            <person name="Woyke T."/>
        </authorList>
    </citation>
    <scope>NUCLEOTIDE SEQUENCE</scope>
    <source>
        <strain evidence="1">CTV1</strain>
    </source>
</reference>
<sequence>MNSVYQEQQNNCYKYECNQKGCSNIGASNRLKYDACEYQKKLYESTRPIQYQMSEYKFENCGKCVYDKFYRPFDLVDVESELKNITRPQSKCPQFKYSPNCKQSNSCLSTYDNAVPVVFAPEICPIVKNNIPRMTTPGYTLSGESLCGNNRMHPESRN</sequence>
<gene>
    <name evidence="1" type="ORF">Catovirus_2_310</name>
</gene>
<dbReference type="EMBL" id="KY684084">
    <property type="protein sequence ID" value="ARF09361.1"/>
    <property type="molecule type" value="Genomic_DNA"/>
</dbReference>
<name>A0A1V0SCE6_9VIRU</name>
<organism evidence="1">
    <name type="scientific">Catovirus CTV1</name>
    <dbReference type="NCBI Taxonomy" id="1977631"/>
    <lineage>
        <taxon>Viruses</taxon>
        <taxon>Varidnaviria</taxon>
        <taxon>Bamfordvirae</taxon>
        <taxon>Nucleocytoviricota</taxon>
        <taxon>Megaviricetes</taxon>
        <taxon>Imitervirales</taxon>
        <taxon>Mimiviridae</taxon>
        <taxon>Klosneuvirinae</taxon>
        <taxon>Catovirus</taxon>
    </lineage>
</organism>